<evidence type="ECO:0000313" key="3">
    <source>
        <dbReference type="Proteomes" id="UP000017836"/>
    </source>
</evidence>
<proteinExistence type="predicted"/>
<dbReference type="Proteomes" id="UP000017836">
    <property type="component" value="Unassembled WGS sequence"/>
</dbReference>
<feature type="region of interest" description="Disordered" evidence="1">
    <location>
        <begin position="79"/>
        <end position="102"/>
    </location>
</feature>
<keyword evidence="3" id="KW-1185">Reference proteome</keyword>
<organism evidence="2 3">
    <name type="scientific">Amborella trichopoda</name>
    <dbReference type="NCBI Taxonomy" id="13333"/>
    <lineage>
        <taxon>Eukaryota</taxon>
        <taxon>Viridiplantae</taxon>
        <taxon>Streptophyta</taxon>
        <taxon>Embryophyta</taxon>
        <taxon>Tracheophyta</taxon>
        <taxon>Spermatophyta</taxon>
        <taxon>Magnoliopsida</taxon>
        <taxon>Amborellales</taxon>
        <taxon>Amborellaceae</taxon>
        <taxon>Amborella</taxon>
    </lineage>
</organism>
<evidence type="ECO:0000313" key="2">
    <source>
        <dbReference type="EMBL" id="ERN16901.1"/>
    </source>
</evidence>
<reference evidence="3" key="1">
    <citation type="journal article" date="2013" name="Science">
        <title>The Amborella genome and the evolution of flowering plants.</title>
        <authorList>
            <consortium name="Amborella Genome Project"/>
        </authorList>
    </citation>
    <scope>NUCLEOTIDE SEQUENCE [LARGE SCALE GENOMIC DNA]</scope>
</reference>
<dbReference type="AlphaFoldDB" id="U5CUB5"/>
<gene>
    <name evidence="2" type="ORF">AMTR_s00057p00165830</name>
</gene>
<accession>U5CUB5</accession>
<protein>
    <submittedName>
        <fullName evidence="2">Uncharacterized protein</fullName>
    </submittedName>
</protein>
<sequence>MIGVEVDAIGKEEVEGLNINRLHQNPILPEHVNFVVRETTQLMIATKGLTPLQPPSSKAGNLARHIIALTLDSTAISSSNSSWTIHSGATTRLPRTDPPAKI</sequence>
<dbReference type="EMBL" id="KI392405">
    <property type="protein sequence ID" value="ERN16901.1"/>
    <property type="molecule type" value="Genomic_DNA"/>
</dbReference>
<evidence type="ECO:0000256" key="1">
    <source>
        <dbReference type="SAM" id="MobiDB-lite"/>
    </source>
</evidence>
<dbReference type="HOGENOM" id="CLU_2281229_0_0_1"/>
<name>U5CUB5_AMBTC</name>
<dbReference type="Gramene" id="ERN16901">
    <property type="protein sequence ID" value="ERN16901"/>
    <property type="gene ID" value="AMTR_s00057p00165830"/>
</dbReference>